<dbReference type="Gene3D" id="3.30.70.360">
    <property type="match status" value="1"/>
</dbReference>
<dbReference type="PANTHER" id="PTHR11014:SF98">
    <property type="entry name" value="N-ACETYLDIAMINOPIMELATE DEACETYLASE"/>
    <property type="match status" value="1"/>
</dbReference>
<protein>
    <submittedName>
        <fullName evidence="4">Amidohydrolase</fullName>
    </submittedName>
</protein>
<dbReference type="GO" id="GO:0050118">
    <property type="term" value="F:N-acetyldiaminopimelate deacetylase activity"/>
    <property type="evidence" value="ECO:0007669"/>
    <property type="project" value="TreeGrafter"/>
</dbReference>
<dbReference type="InterPro" id="IPR002933">
    <property type="entry name" value="Peptidase_M20"/>
</dbReference>
<feature type="binding site" evidence="2">
    <location>
        <position position="100"/>
    </location>
    <ligand>
        <name>Mn(2+)</name>
        <dbReference type="ChEBI" id="CHEBI:29035"/>
        <label>2</label>
    </ligand>
</feature>
<dbReference type="FunFam" id="3.30.70.360:FF:000001">
    <property type="entry name" value="N-acetyldiaminopimelate deacetylase"/>
    <property type="match status" value="1"/>
</dbReference>
<feature type="binding site" evidence="2">
    <location>
        <position position="136"/>
    </location>
    <ligand>
        <name>Mn(2+)</name>
        <dbReference type="ChEBI" id="CHEBI:29035"/>
        <label>2</label>
    </ligand>
</feature>
<organism evidence="4 5">
    <name type="scientific">Acetobacterium paludosum</name>
    <dbReference type="NCBI Taxonomy" id="52693"/>
    <lineage>
        <taxon>Bacteria</taxon>
        <taxon>Bacillati</taxon>
        <taxon>Bacillota</taxon>
        <taxon>Clostridia</taxon>
        <taxon>Eubacteriales</taxon>
        <taxon>Eubacteriaceae</taxon>
        <taxon>Acetobacterium</taxon>
    </lineage>
</organism>
<dbReference type="Pfam" id="PF07687">
    <property type="entry name" value="M20_dimer"/>
    <property type="match status" value="1"/>
</dbReference>
<dbReference type="RefSeq" id="WP_148567688.1">
    <property type="nucleotide sequence ID" value="NZ_RXYA01000011.1"/>
</dbReference>
<evidence type="ECO:0000313" key="4">
    <source>
        <dbReference type="EMBL" id="MBC3889758.1"/>
    </source>
</evidence>
<proteinExistence type="predicted"/>
<gene>
    <name evidence="4" type="ORF">GH810_15720</name>
</gene>
<reference evidence="4" key="2">
    <citation type="submission" date="2020-10" db="EMBL/GenBank/DDBJ databases">
        <title>Comparative genomics of the Acetobacterium genus.</title>
        <authorList>
            <person name="Marshall C."/>
            <person name="May H."/>
            <person name="Norman S."/>
        </authorList>
    </citation>
    <scope>NUCLEOTIDE SEQUENCE</scope>
    <source>
        <strain evidence="4">DER-2019</strain>
    </source>
</reference>
<dbReference type="GO" id="GO:0046872">
    <property type="term" value="F:metal ion binding"/>
    <property type="evidence" value="ECO:0007669"/>
    <property type="project" value="UniProtKB-KW"/>
</dbReference>
<dbReference type="SUPFAM" id="SSF55031">
    <property type="entry name" value="Bacterial exopeptidase dimerisation domain"/>
    <property type="match status" value="1"/>
</dbReference>
<feature type="binding site" evidence="2">
    <location>
        <position position="357"/>
    </location>
    <ligand>
        <name>Mn(2+)</name>
        <dbReference type="ChEBI" id="CHEBI:29035"/>
        <label>2</label>
    </ligand>
</feature>
<comment type="cofactor">
    <cofactor evidence="2">
        <name>Mn(2+)</name>
        <dbReference type="ChEBI" id="CHEBI:29035"/>
    </cofactor>
    <text evidence="2">The Mn(2+) ion enhances activity.</text>
</comment>
<keyword evidence="1" id="KW-0378">Hydrolase</keyword>
<feature type="binding site" evidence="2">
    <location>
        <position position="162"/>
    </location>
    <ligand>
        <name>Mn(2+)</name>
        <dbReference type="ChEBI" id="CHEBI:29035"/>
        <label>2</label>
    </ligand>
</feature>
<evidence type="ECO:0000313" key="5">
    <source>
        <dbReference type="Proteomes" id="UP000616595"/>
    </source>
</evidence>
<dbReference type="EMBL" id="WJBD01000024">
    <property type="protein sequence ID" value="MBC3889758.1"/>
    <property type="molecule type" value="Genomic_DNA"/>
</dbReference>
<dbReference type="CDD" id="cd03886">
    <property type="entry name" value="M20_Acy1"/>
    <property type="match status" value="1"/>
</dbReference>
<name>A0A923KXT2_9FIRM</name>
<feature type="binding site" evidence="2">
    <location>
        <position position="102"/>
    </location>
    <ligand>
        <name>Mn(2+)</name>
        <dbReference type="ChEBI" id="CHEBI:29035"/>
        <label>2</label>
    </ligand>
</feature>
<keyword evidence="2" id="KW-0479">Metal-binding</keyword>
<evidence type="ECO:0000256" key="2">
    <source>
        <dbReference type="PIRSR" id="PIRSR005962-1"/>
    </source>
</evidence>
<dbReference type="NCBIfam" id="TIGR01891">
    <property type="entry name" value="amidohydrolases"/>
    <property type="match status" value="1"/>
</dbReference>
<dbReference type="AlphaFoldDB" id="A0A923KXT2"/>
<keyword evidence="2" id="KW-0464">Manganese</keyword>
<dbReference type="GO" id="GO:0019877">
    <property type="term" value="P:diaminopimelate biosynthetic process"/>
    <property type="evidence" value="ECO:0007669"/>
    <property type="project" value="TreeGrafter"/>
</dbReference>
<reference evidence="4" key="1">
    <citation type="submission" date="2019-10" db="EMBL/GenBank/DDBJ databases">
        <authorList>
            <person name="Ross D.E."/>
            <person name="Gulliver D."/>
        </authorList>
    </citation>
    <scope>NUCLEOTIDE SEQUENCE</scope>
    <source>
        <strain evidence="4">DER-2019</strain>
    </source>
</reference>
<feature type="domain" description="Peptidase M20 dimerisation" evidence="3">
    <location>
        <begin position="186"/>
        <end position="277"/>
    </location>
</feature>
<dbReference type="Gene3D" id="3.40.630.10">
    <property type="entry name" value="Zn peptidases"/>
    <property type="match status" value="1"/>
</dbReference>
<dbReference type="InterPro" id="IPR017439">
    <property type="entry name" value="Amidohydrolase"/>
</dbReference>
<keyword evidence="5" id="KW-1185">Reference proteome</keyword>
<evidence type="ECO:0000256" key="1">
    <source>
        <dbReference type="ARBA" id="ARBA00022801"/>
    </source>
</evidence>
<dbReference type="SUPFAM" id="SSF53187">
    <property type="entry name" value="Zn-dependent exopeptidases"/>
    <property type="match status" value="1"/>
</dbReference>
<accession>A0A923KXT2</accession>
<comment type="caution">
    <text evidence="4">The sequence shown here is derived from an EMBL/GenBank/DDBJ whole genome shotgun (WGS) entry which is preliminary data.</text>
</comment>
<dbReference type="Pfam" id="PF01546">
    <property type="entry name" value="Peptidase_M20"/>
    <property type="match status" value="1"/>
</dbReference>
<dbReference type="PANTHER" id="PTHR11014">
    <property type="entry name" value="PEPTIDASE M20 FAMILY MEMBER"/>
    <property type="match status" value="1"/>
</dbReference>
<dbReference type="Proteomes" id="UP000616595">
    <property type="component" value="Unassembled WGS sequence"/>
</dbReference>
<sequence length="385" mass="43264">MQYQKLLEMYENEAIRLRRELHQIPEEGFNLFKTQAYILNYLRDLGYEPEKVCDTGVVLYIRGDDENNTIAFRADMDALCIVEKAGYDYSSKHIGKMHACGHDGHMTMNLLLAKYLSDHPDEKKRSVLLIFQPAEEGPGGAKPMIAVGILKKYDVKAIFGYHLFPFVKEGILSTKAGAMMAENSEFYITVHGVSGHAAKPHIARDAIVASASLITCIQSIISRNSDPMESAVISIGLLNGGTRVNVVAEEVKLGGTIRSFSKENHSMIHRRLAEIVKGMELAYGCTIELEFVDMYPPVINNSELYKIFLELCEPSECEKIKKIMLSEDFAFFQKEIPGLFIGLGTGNPSKGFDHDLHKAEFNFDEKVLLKGLEISLKFIKYSNKY</sequence>
<dbReference type="InterPro" id="IPR011650">
    <property type="entry name" value="Peptidase_M20_dimer"/>
</dbReference>
<evidence type="ECO:0000259" key="3">
    <source>
        <dbReference type="Pfam" id="PF07687"/>
    </source>
</evidence>
<dbReference type="InterPro" id="IPR036264">
    <property type="entry name" value="Bact_exopeptidase_dim_dom"/>
</dbReference>
<dbReference type="OrthoDB" id="9776731at2"/>
<dbReference type="PIRSF" id="PIRSF005962">
    <property type="entry name" value="Pept_M20D_amidohydro"/>
    <property type="match status" value="1"/>
</dbReference>